<dbReference type="PANTHER" id="PTHR47551">
    <property type="entry name" value="TUBULIN--TYROSINE LIGASE PBY1-RELATED"/>
    <property type="match status" value="1"/>
</dbReference>
<keyword evidence="3" id="KW-1185">Reference proteome</keyword>
<feature type="compositionally biased region" description="Polar residues" evidence="1">
    <location>
        <begin position="209"/>
        <end position="218"/>
    </location>
</feature>
<comment type="caution">
    <text evidence="2">The sequence shown here is derived from an EMBL/GenBank/DDBJ whole genome shotgun (WGS) entry which is preliminary data.</text>
</comment>
<dbReference type="InterPro" id="IPR027746">
    <property type="entry name" value="TTL"/>
</dbReference>
<protein>
    <recommendedName>
        <fullName evidence="4">Tubulin-tyrosine ligase</fullName>
    </recommendedName>
</protein>
<dbReference type="SUPFAM" id="SSF56059">
    <property type="entry name" value="Glutathione synthetase ATP-binding domain-like"/>
    <property type="match status" value="1"/>
</dbReference>
<dbReference type="Gene3D" id="3.30.470.20">
    <property type="entry name" value="ATP-grasp fold, B domain"/>
    <property type="match status" value="1"/>
</dbReference>
<dbReference type="InterPro" id="IPR004344">
    <property type="entry name" value="TTL/TTLL_fam"/>
</dbReference>
<sequence>MGGDEDSKIYALVDYEDHYVQPLLIAALKARLPPELLVLIESQSLDVLLADRSRSRLLQWRQYESIDFDHLLAHPTSSLANSYIIRKALIRKHYLSTTVAHWIAKHPDSRLKDHVKPAVEFELDYAEFLDDALDQAEAWELRESWQRNESLGDGEKEWWILKPGMSERGQGIRLFGSEAELQAIFEEWDPADSDDEENNDAANDESQKPPEQNVQNGAQSNGIMTSHLRHFIAQPYIQPPLLLPSPHPSAGRKFHIRTYVLAVGGLKLYVYKRMLALFAADPYTPPNNDSDPAGPNDDLSAHLTNTCLQTGEREGSVEDFWCLPSGVASATVKGDWKQDVFDQICKITSEVFEAAARGMSVHFQVLPNAFEIFGLDFLVDAEGRSWLLEVNAFPDLKQTGDELQNVVKGLMEGVVDVAVAPFFRAQKQETNEERHGDMIKVLDIDLGRR</sequence>
<dbReference type="GO" id="GO:0000932">
    <property type="term" value="C:P-body"/>
    <property type="evidence" value="ECO:0007669"/>
    <property type="project" value="TreeGrafter"/>
</dbReference>
<proteinExistence type="predicted"/>
<accession>A0AAJ0D8N1</accession>
<feature type="compositionally biased region" description="Acidic residues" evidence="1">
    <location>
        <begin position="191"/>
        <end position="203"/>
    </location>
</feature>
<evidence type="ECO:0000313" key="3">
    <source>
        <dbReference type="Proteomes" id="UP001271007"/>
    </source>
</evidence>
<dbReference type="PANTHER" id="PTHR47551:SF1">
    <property type="entry name" value="TUBULIN--TYROSINE LIGASE PBY1-RELATED"/>
    <property type="match status" value="1"/>
</dbReference>
<dbReference type="PROSITE" id="PS51221">
    <property type="entry name" value="TTL"/>
    <property type="match status" value="1"/>
</dbReference>
<evidence type="ECO:0000313" key="2">
    <source>
        <dbReference type="EMBL" id="KAK3049171.1"/>
    </source>
</evidence>
<feature type="region of interest" description="Disordered" evidence="1">
    <location>
        <begin position="191"/>
        <end position="218"/>
    </location>
</feature>
<evidence type="ECO:0000256" key="1">
    <source>
        <dbReference type="SAM" id="MobiDB-lite"/>
    </source>
</evidence>
<organism evidence="2 3">
    <name type="scientific">Extremus antarcticus</name>
    <dbReference type="NCBI Taxonomy" id="702011"/>
    <lineage>
        <taxon>Eukaryota</taxon>
        <taxon>Fungi</taxon>
        <taxon>Dikarya</taxon>
        <taxon>Ascomycota</taxon>
        <taxon>Pezizomycotina</taxon>
        <taxon>Dothideomycetes</taxon>
        <taxon>Dothideomycetidae</taxon>
        <taxon>Mycosphaerellales</taxon>
        <taxon>Extremaceae</taxon>
        <taxon>Extremus</taxon>
    </lineage>
</organism>
<dbReference type="Pfam" id="PF03133">
    <property type="entry name" value="TTL"/>
    <property type="match status" value="1"/>
</dbReference>
<evidence type="ECO:0008006" key="4">
    <source>
        <dbReference type="Google" id="ProtNLM"/>
    </source>
</evidence>
<gene>
    <name evidence="2" type="ORF">LTR09_009590</name>
</gene>
<dbReference type="AlphaFoldDB" id="A0AAJ0D8N1"/>
<reference evidence="2" key="1">
    <citation type="submission" date="2023-04" db="EMBL/GenBank/DDBJ databases">
        <title>Black Yeasts Isolated from many extreme environments.</title>
        <authorList>
            <person name="Coleine C."/>
            <person name="Stajich J.E."/>
            <person name="Selbmann L."/>
        </authorList>
    </citation>
    <scope>NUCLEOTIDE SEQUENCE</scope>
    <source>
        <strain evidence="2">CCFEE 5312</strain>
    </source>
</reference>
<dbReference type="EMBL" id="JAWDJX010000042">
    <property type="protein sequence ID" value="KAK3049171.1"/>
    <property type="molecule type" value="Genomic_DNA"/>
</dbReference>
<dbReference type="Proteomes" id="UP001271007">
    <property type="component" value="Unassembled WGS sequence"/>
</dbReference>
<name>A0AAJ0D8N1_9PEZI</name>